<dbReference type="AlphaFoldDB" id="A0AAQ0MI50"/>
<gene>
    <name evidence="2" type="ORF">D9V42_05065</name>
</gene>
<proteinExistence type="predicted"/>
<protein>
    <submittedName>
        <fullName evidence="2">GNAT family N-acetyltransferase</fullName>
    </submittedName>
</protein>
<dbReference type="Gene3D" id="3.40.630.30">
    <property type="match status" value="1"/>
</dbReference>
<dbReference type="Pfam" id="PF00583">
    <property type="entry name" value="Acetyltransf_1"/>
    <property type="match status" value="1"/>
</dbReference>
<organism evidence="2 3">
    <name type="scientific">Staphylococcus pseudoxylosus</name>
    <dbReference type="NCBI Taxonomy" id="2282419"/>
    <lineage>
        <taxon>Bacteria</taxon>
        <taxon>Bacillati</taxon>
        <taxon>Bacillota</taxon>
        <taxon>Bacilli</taxon>
        <taxon>Bacillales</taxon>
        <taxon>Staphylococcaceae</taxon>
        <taxon>Staphylococcus</taxon>
    </lineage>
</organism>
<comment type="caution">
    <text evidence="2">The sequence shown here is derived from an EMBL/GenBank/DDBJ whole genome shotgun (WGS) entry which is preliminary data.</text>
</comment>
<dbReference type="PROSITE" id="PS51186">
    <property type="entry name" value="GNAT"/>
    <property type="match status" value="1"/>
</dbReference>
<dbReference type="CDD" id="cd04301">
    <property type="entry name" value="NAT_SF"/>
    <property type="match status" value="1"/>
</dbReference>
<dbReference type="SUPFAM" id="SSF55729">
    <property type="entry name" value="Acyl-CoA N-acyltransferases (Nat)"/>
    <property type="match status" value="1"/>
</dbReference>
<dbReference type="EMBL" id="RCVN01000004">
    <property type="protein sequence ID" value="RMI85742.1"/>
    <property type="molecule type" value="Genomic_DNA"/>
</dbReference>
<dbReference type="GO" id="GO:0016747">
    <property type="term" value="F:acyltransferase activity, transferring groups other than amino-acyl groups"/>
    <property type="evidence" value="ECO:0007669"/>
    <property type="project" value="InterPro"/>
</dbReference>
<evidence type="ECO:0000259" key="1">
    <source>
        <dbReference type="PROSITE" id="PS51186"/>
    </source>
</evidence>
<evidence type="ECO:0000313" key="3">
    <source>
        <dbReference type="Proteomes" id="UP000269505"/>
    </source>
</evidence>
<sequence>MRGVIYVTEQRLSEIQLARVKKDEFEAFKKQSSLSFLKGLKETFPEQAHPENFAPVPSEQDYNESFYSDNAHIYYFYLNGENIGGAIFEIDKENNRNHVDTLYINDNVHGKGIGTKVWKAIENHFPETKVWELHTPYFEKRNIHFYVNKCNFHITGFYKEMFDVNGVEKEFEFFKFEKVMI</sequence>
<reference evidence="2 3" key="1">
    <citation type="submission" date="2018-10" db="EMBL/GenBank/DDBJ databases">
        <title>Staphylococcus pseudoxylosus sp. nov., isolated from bovine mastitis.</title>
        <authorList>
            <person name="Macfadyen A.C."/>
            <person name="Leroy S."/>
            <person name="Harrison E.M."/>
            <person name="Parkhill J."/>
            <person name="Holmes M.A."/>
            <person name="Paterson G.K."/>
        </authorList>
    </citation>
    <scope>NUCLEOTIDE SEQUENCE [LARGE SCALE GENOMIC DNA]</scope>
    <source>
        <strain evidence="2 3">S04009</strain>
    </source>
</reference>
<dbReference type="InterPro" id="IPR016181">
    <property type="entry name" value="Acyl_CoA_acyltransferase"/>
</dbReference>
<dbReference type="Proteomes" id="UP000269505">
    <property type="component" value="Unassembled WGS sequence"/>
</dbReference>
<accession>A0AAQ0MI50</accession>
<keyword evidence="3" id="KW-1185">Reference proteome</keyword>
<dbReference type="InterPro" id="IPR000182">
    <property type="entry name" value="GNAT_dom"/>
</dbReference>
<evidence type="ECO:0000313" key="2">
    <source>
        <dbReference type="EMBL" id="RMI85742.1"/>
    </source>
</evidence>
<name>A0AAQ0MI50_9STAP</name>
<feature type="domain" description="N-acetyltransferase" evidence="1">
    <location>
        <begin position="23"/>
        <end position="178"/>
    </location>
</feature>